<dbReference type="CTD" id="20327506"/>
<evidence type="ECO:0000313" key="3">
    <source>
        <dbReference type="Proteomes" id="UP000054324"/>
    </source>
</evidence>
<dbReference type="RefSeq" id="XP_009166677.1">
    <property type="nucleotide sequence ID" value="XM_009168413.1"/>
</dbReference>
<protein>
    <submittedName>
        <fullName evidence="2">Uncharacterized protein</fullName>
    </submittedName>
</protein>
<dbReference type="KEGG" id="ovi:T265_13339"/>
<dbReference type="AlphaFoldDB" id="A0A075AHC3"/>
<name>A0A075AHC3_OPIVI</name>
<feature type="compositionally biased region" description="Basic and acidic residues" evidence="1">
    <location>
        <begin position="54"/>
        <end position="64"/>
    </location>
</feature>
<feature type="compositionally biased region" description="Polar residues" evidence="1">
    <location>
        <begin position="65"/>
        <end position="91"/>
    </location>
</feature>
<gene>
    <name evidence="2" type="ORF">T265_13339</name>
</gene>
<organism evidence="2 3">
    <name type="scientific">Opisthorchis viverrini</name>
    <name type="common">Southeast Asian liver fluke</name>
    <dbReference type="NCBI Taxonomy" id="6198"/>
    <lineage>
        <taxon>Eukaryota</taxon>
        <taxon>Metazoa</taxon>
        <taxon>Spiralia</taxon>
        <taxon>Lophotrochozoa</taxon>
        <taxon>Platyhelminthes</taxon>
        <taxon>Trematoda</taxon>
        <taxon>Digenea</taxon>
        <taxon>Opisthorchiida</taxon>
        <taxon>Opisthorchiata</taxon>
        <taxon>Opisthorchiidae</taxon>
        <taxon>Opisthorchis</taxon>
    </lineage>
</organism>
<feature type="region of interest" description="Disordered" evidence="1">
    <location>
        <begin position="54"/>
        <end position="113"/>
    </location>
</feature>
<proteinExistence type="predicted"/>
<reference evidence="2 3" key="1">
    <citation type="submission" date="2013-11" db="EMBL/GenBank/DDBJ databases">
        <title>Opisthorchis viverrini - life in the bile duct.</title>
        <authorList>
            <person name="Young N.D."/>
            <person name="Nagarajan N."/>
            <person name="Lin S.J."/>
            <person name="Korhonen P.K."/>
            <person name="Jex A.R."/>
            <person name="Hall R.S."/>
            <person name="Safavi-Hemami H."/>
            <person name="Kaewkong W."/>
            <person name="Bertrand D."/>
            <person name="Gao S."/>
            <person name="Seet Q."/>
            <person name="Wongkham S."/>
            <person name="Teh B.T."/>
            <person name="Wongkham C."/>
            <person name="Intapan P.M."/>
            <person name="Maleewong W."/>
            <person name="Yang X."/>
            <person name="Hu M."/>
            <person name="Wang Z."/>
            <person name="Hofmann A."/>
            <person name="Sternberg P.W."/>
            <person name="Tan P."/>
            <person name="Wang J."/>
            <person name="Gasser R.B."/>
        </authorList>
    </citation>
    <scope>NUCLEOTIDE SEQUENCE [LARGE SCALE GENOMIC DNA]</scope>
</reference>
<dbReference type="Proteomes" id="UP000054324">
    <property type="component" value="Unassembled WGS sequence"/>
</dbReference>
<dbReference type="EMBL" id="KL596675">
    <property type="protein sequence ID" value="KER29634.1"/>
    <property type="molecule type" value="Genomic_DNA"/>
</dbReference>
<accession>A0A075AHC3</accession>
<keyword evidence="3" id="KW-1185">Reference proteome</keyword>
<evidence type="ECO:0000256" key="1">
    <source>
        <dbReference type="SAM" id="MobiDB-lite"/>
    </source>
</evidence>
<dbReference type="GeneID" id="20327506"/>
<feature type="non-terminal residue" evidence="2">
    <location>
        <position position="141"/>
    </location>
</feature>
<sequence length="141" mass="15704">MMQVYICRRQSRESSGHLFVEQTADKSTENLAKSAGLVIQTRVMTSPESVGFFEESRVHKEHPSGRSNNSCADAPTYTQTDPQMDKPNTLSKETRVRAGSRKSTTPHKSTDNYGARVAAEKTSSLPLYFHQGTLADDTFLF</sequence>
<evidence type="ECO:0000313" key="2">
    <source>
        <dbReference type="EMBL" id="KER29634.1"/>
    </source>
</evidence>